<evidence type="ECO:0000259" key="2">
    <source>
        <dbReference type="Pfam" id="PF26138"/>
    </source>
</evidence>
<proteinExistence type="predicted"/>
<dbReference type="AlphaFoldDB" id="A0A6A6L398"/>
<dbReference type="PANTHER" id="PTHR22930">
    <property type="match status" value="1"/>
</dbReference>
<reference evidence="3 4" key="1">
    <citation type="journal article" date="2020" name="Mol. Plant">
        <title>The Chromosome-Based Rubber Tree Genome Provides New Insights into Spurge Genome Evolution and Rubber Biosynthesis.</title>
        <authorList>
            <person name="Liu J."/>
            <person name="Shi C."/>
            <person name="Shi C.C."/>
            <person name="Li W."/>
            <person name="Zhang Q.J."/>
            <person name="Zhang Y."/>
            <person name="Li K."/>
            <person name="Lu H.F."/>
            <person name="Shi C."/>
            <person name="Zhu S.T."/>
            <person name="Xiao Z.Y."/>
            <person name="Nan H."/>
            <person name="Yue Y."/>
            <person name="Zhu X.G."/>
            <person name="Wu Y."/>
            <person name="Hong X.N."/>
            <person name="Fan G.Y."/>
            <person name="Tong Y."/>
            <person name="Zhang D."/>
            <person name="Mao C.L."/>
            <person name="Liu Y.L."/>
            <person name="Hao S.J."/>
            <person name="Liu W.Q."/>
            <person name="Lv M.Q."/>
            <person name="Zhang H.B."/>
            <person name="Liu Y."/>
            <person name="Hu-Tang G.R."/>
            <person name="Wang J.P."/>
            <person name="Wang J.H."/>
            <person name="Sun Y.H."/>
            <person name="Ni S.B."/>
            <person name="Chen W.B."/>
            <person name="Zhang X.C."/>
            <person name="Jiao Y.N."/>
            <person name="Eichler E.E."/>
            <person name="Li G.H."/>
            <person name="Liu X."/>
            <person name="Gao L.Z."/>
        </authorList>
    </citation>
    <scope>NUCLEOTIDE SEQUENCE [LARGE SCALE GENOMIC DNA]</scope>
    <source>
        <strain evidence="4">cv. GT1</strain>
        <tissue evidence="3">Leaf</tissue>
    </source>
</reference>
<dbReference type="InterPro" id="IPR045249">
    <property type="entry name" value="HARBI1-like"/>
</dbReference>
<protein>
    <submittedName>
        <fullName evidence="3">Uncharacterized protein</fullName>
    </submittedName>
</protein>
<dbReference type="Pfam" id="PF12776">
    <property type="entry name" value="Myb_DNA-bind_3"/>
    <property type="match status" value="1"/>
</dbReference>
<sequence>MVVDGVTKNTWLQNELRQVGVEYTKEQLRHKWDWMKDQWKMWKALKGNETGLGWDPIKGTVVAPDEWWNEKIKTTTYTVDIICSYYLSYIHKEPCMDSFHTGLVWLQEIMRGNERRCVNLFRMDKDTLIKLCLDLECHYKLKCSKKMTILEKVGMFLYVLALGASNRQVQERFQHSGETVSRNFHEVLKAMLCLSIDMIKPTDPTFSNIPPEILNDDRYMPHFKDSIGAIDGTHVSACVQEENLIRFIGRKGVPTQNIMAACSFDMQFTFVMAGWEGTAHDGRLFQYSINKQNLNFPKPPLEFGRQDGRYYEQCLLIHFMYKNIVVVSMALHNYIRRKALADPAFERLDKSPNFVPPDIFRDVDDIQAEESSQESGALQMNALRDQIACSLMLANNDY</sequence>
<name>A0A6A6L398_HEVBR</name>
<feature type="domain" description="DUF8040" evidence="2">
    <location>
        <begin position="98"/>
        <end position="192"/>
    </location>
</feature>
<dbReference type="EMBL" id="JAAGAX010000013">
    <property type="protein sequence ID" value="KAF2295424.1"/>
    <property type="molecule type" value="Genomic_DNA"/>
</dbReference>
<evidence type="ECO:0000313" key="4">
    <source>
        <dbReference type="Proteomes" id="UP000467840"/>
    </source>
</evidence>
<comment type="caution">
    <text evidence="3">The sequence shown here is derived from an EMBL/GenBank/DDBJ whole genome shotgun (WGS) entry which is preliminary data.</text>
</comment>
<dbReference type="PANTHER" id="PTHR22930:SF221">
    <property type="entry name" value="NUCLEASE HARBI1"/>
    <property type="match status" value="1"/>
</dbReference>
<dbReference type="InterPro" id="IPR024752">
    <property type="entry name" value="Myb/SANT-like_dom"/>
</dbReference>
<accession>A0A6A6L398</accession>
<dbReference type="Pfam" id="PF26138">
    <property type="entry name" value="DUF8040"/>
    <property type="match status" value="1"/>
</dbReference>
<keyword evidence="4" id="KW-1185">Reference proteome</keyword>
<dbReference type="InterPro" id="IPR058353">
    <property type="entry name" value="DUF8040"/>
</dbReference>
<dbReference type="Proteomes" id="UP000467840">
    <property type="component" value="Chromosome 7"/>
</dbReference>
<evidence type="ECO:0000259" key="1">
    <source>
        <dbReference type="Pfam" id="PF12776"/>
    </source>
</evidence>
<feature type="domain" description="Myb/SANT-like" evidence="1">
    <location>
        <begin position="18"/>
        <end position="70"/>
    </location>
</feature>
<organism evidence="3 4">
    <name type="scientific">Hevea brasiliensis</name>
    <name type="common">Para rubber tree</name>
    <name type="synonym">Siphonia brasiliensis</name>
    <dbReference type="NCBI Taxonomy" id="3981"/>
    <lineage>
        <taxon>Eukaryota</taxon>
        <taxon>Viridiplantae</taxon>
        <taxon>Streptophyta</taxon>
        <taxon>Embryophyta</taxon>
        <taxon>Tracheophyta</taxon>
        <taxon>Spermatophyta</taxon>
        <taxon>Magnoliopsida</taxon>
        <taxon>eudicotyledons</taxon>
        <taxon>Gunneridae</taxon>
        <taxon>Pentapetalae</taxon>
        <taxon>rosids</taxon>
        <taxon>fabids</taxon>
        <taxon>Malpighiales</taxon>
        <taxon>Euphorbiaceae</taxon>
        <taxon>Crotonoideae</taxon>
        <taxon>Micrandreae</taxon>
        <taxon>Hevea</taxon>
    </lineage>
</organism>
<evidence type="ECO:0000313" key="3">
    <source>
        <dbReference type="EMBL" id="KAF2295424.1"/>
    </source>
</evidence>
<gene>
    <name evidence="3" type="ORF">GH714_032875</name>
</gene>